<dbReference type="InterPro" id="IPR040282">
    <property type="entry name" value="Mig-18-like"/>
</dbReference>
<feature type="region of interest" description="Disordered" evidence="1">
    <location>
        <begin position="335"/>
        <end position="354"/>
    </location>
</feature>
<keyword evidence="4" id="KW-1185">Reference proteome</keyword>
<feature type="compositionally biased region" description="Basic and acidic residues" evidence="1">
    <location>
        <begin position="228"/>
        <end position="238"/>
    </location>
</feature>
<gene>
    <name evidence="3" type="ORF">TTRE_0000018501</name>
</gene>
<feature type="domain" description="Abnormal cell migration protein 18-like fibronectin type I" evidence="2">
    <location>
        <begin position="672"/>
        <end position="739"/>
    </location>
</feature>
<dbReference type="EMBL" id="HG805812">
    <property type="protein sequence ID" value="CDW51926.1"/>
    <property type="molecule type" value="Genomic_DNA"/>
</dbReference>
<evidence type="ECO:0000313" key="4">
    <source>
        <dbReference type="Proteomes" id="UP000030665"/>
    </source>
</evidence>
<feature type="domain" description="Abnormal cell migration protein 18-like fibronectin type I" evidence="2">
    <location>
        <begin position="562"/>
        <end position="625"/>
    </location>
</feature>
<evidence type="ECO:0000256" key="1">
    <source>
        <dbReference type="SAM" id="MobiDB-lite"/>
    </source>
</evidence>
<organism evidence="3 4">
    <name type="scientific">Trichuris trichiura</name>
    <name type="common">Whipworm</name>
    <name type="synonym">Trichocephalus trichiurus</name>
    <dbReference type="NCBI Taxonomy" id="36087"/>
    <lineage>
        <taxon>Eukaryota</taxon>
        <taxon>Metazoa</taxon>
        <taxon>Ecdysozoa</taxon>
        <taxon>Nematoda</taxon>
        <taxon>Enoplea</taxon>
        <taxon>Dorylaimia</taxon>
        <taxon>Trichinellida</taxon>
        <taxon>Trichuridae</taxon>
        <taxon>Trichuris</taxon>
    </lineage>
</organism>
<sequence length="852" mass="93706">MEKLTISKMTKQFSIFLLFYTIFFAPSSSLHVTRRIRTITVTTTSSTDVRQKNFIKEAYRTNEVSSRYRTTGSYGGRFGGIGGAHGGIDLSYENLFNDNAHQKNIIQETYRSDEINGRHGNTGSHGGRYTDIGRTHDDTELNYGSIFGSAPRQKSQTKQSYRSYEINQRRENIGGYAKRYGSTEEGHDSAEFNFVGDRDGHYKLNKPYTVDLIFGISGVPMVNGAYKGREDNRGKEGGRGSIEFNSVGIGNGKNHKPDKKSTVDPTYGISGVSKVNGAYKRRQDNGDTEEGYGSTEFNSVGDRDGNYKLNKKYTVDLIFGSSGVPLVNGAYKGHENNGGTKGDHASTEFNPAGNGDGKDYKLNKKSTINVIYGISEIPKVDRAYYKDHKVNGGTEGSHDSTEFNSVGNGDGNYKLNKPYTVDLIFGSSGAPKANGVYKSRENNGGIKGSHDSAEFNSVDKGNGKNYKLHEKYTVDHKYGSSGVQKVDGAYYKDHEVNGGTKGGHDSAEFNSVGNANGKNYKVTMNFIYGSIGVQKVNVGYKYHEDSHVYEDYERRKGSMDDGCDVDSGRHLKFGETYRKGNFIVKCEKIGTNIATTPIKCILDGTEMHIGERKRKGGFAYACQKTMTGIAMSIVGCFGDNGAFVDFGQKFTVSNFIFVCTKDGNGGFHKAYGCIIEGRKVKMGETVELGAYVYKCLPSGDGGIRTEISGCLDKSRKQIKFGQRYRDGPFLYQCRKTETGVASVLAGCIAKVSGFDQEFKFGESWNTDTSSPLSYKMKCTGNESTASTEITHCVANLDYAKSVITVGNSVQLPNTMMVFTCRRQRDGTVTGRVMSCDEFRKIEPGFSCGKTRF</sequence>
<reference evidence="3" key="1">
    <citation type="submission" date="2014-01" db="EMBL/GenBank/DDBJ databases">
        <authorList>
            <person name="Aslett M."/>
        </authorList>
    </citation>
    <scope>NUCLEOTIDE SEQUENCE</scope>
</reference>
<evidence type="ECO:0000259" key="2">
    <source>
        <dbReference type="Pfam" id="PF23003"/>
    </source>
</evidence>
<feature type="region of interest" description="Disordered" evidence="1">
    <location>
        <begin position="114"/>
        <end position="135"/>
    </location>
</feature>
<accession>A0A077YVV7</accession>
<evidence type="ECO:0000313" key="3">
    <source>
        <dbReference type="EMBL" id="CDW51926.1"/>
    </source>
</evidence>
<feature type="region of interest" description="Disordered" evidence="1">
    <location>
        <begin position="441"/>
        <end position="460"/>
    </location>
</feature>
<dbReference type="InterPro" id="IPR055119">
    <property type="entry name" value="Mig18_Fn1"/>
</dbReference>
<dbReference type="OrthoDB" id="10451232at2759"/>
<name>A0A077YVV7_TRITR</name>
<dbReference type="PANTHER" id="PTHR35572">
    <property type="entry name" value="PROTEIN CBG04538-RELATED"/>
    <property type="match status" value="1"/>
</dbReference>
<dbReference type="Proteomes" id="UP000030665">
    <property type="component" value="Unassembled WGS sequence"/>
</dbReference>
<dbReference type="Pfam" id="PF23003">
    <property type="entry name" value="Fn1_2"/>
    <property type="match status" value="2"/>
</dbReference>
<proteinExistence type="predicted"/>
<feature type="region of interest" description="Disordered" evidence="1">
    <location>
        <begin position="228"/>
        <end position="303"/>
    </location>
</feature>
<protein>
    <recommendedName>
        <fullName evidence="2">Abnormal cell migration protein 18-like fibronectin type I domain-containing protein</fullName>
    </recommendedName>
</protein>
<reference evidence="3" key="2">
    <citation type="submission" date="2014-03" db="EMBL/GenBank/DDBJ databases">
        <title>The whipworm genome and dual-species transcriptomics of an intimate host-pathogen interaction.</title>
        <authorList>
            <person name="Foth B.J."/>
            <person name="Tsai I.J."/>
            <person name="Reid A.J."/>
            <person name="Bancroft A.J."/>
            <person name="Nichol S."/>
            <person name="Tracey A."/>
            <person name="Holroyd N."/>
            <person name="Cotton J.A."/>
            <person name="Stanley E.J."/>
            <person name="Zarowiecki M."/>
            <person name="Liu J.Z."/>
            <person name="Huckvale T."/>
            <person name="Cooper P.J."/>
            <person name="Grencis R.K."/>
            <person name="Berriman M."/>
        </authorList>
    </citation>
    <scope>NUCLEOTIDE SEQUENCE [LARGE SCALE GENOMIC DNA]</scope>
</reference>
<dbReference type="AlphaFoldDB" id="A0A077YVV7"/>